<dbReference type="EMBL" id="GL348718">
    <property type="protein sequence ID" value="EFH50839.1"/>
    <property type="molecule type" value="Genomic_DNA"/>
</dbReference>
<proteinExistence type="predicted"/>
<protein>
    <submittedName>
        <fullName evidence="1">Uncharacterized protein</fullName>
    </submittedName>
</protein>
<dbReference type="AlphaFoldDB" id="D7LXB5"/>
<dbReference type="Gramene" id="fgenesh1_pg.C_scaffold_6002623">
    <property type="protein sequence ID" value="fgenesh1_pg.C_scaffold_6002623"/>
    <property type="gene ID" value="fgenesh1_pg.C_scaffold_6002623"/>
</dbReference>
<gene>
    <name evidence="1" type="ORF">ARALYDRAFT_352030</name>
</gene>
<accession>D7LXB5</accession>
<evidence type="ECO:0000313" key="2">
    <source>
        <dbReference type="Proteomes" id="UP000008694"/>
    </source>
</evidence>
<dbReference type="Proteomes" id="UP000008694">
    <property type="component" value="Unassembled WGS sequence"/>
</dbReference>
<reference evidence="2" key="1">
    <citation type="journal article" date="2011" name="Nat. Genet.">
        <title>The Arabidopsis lyrata genome sequence and the basis of rapid genome size change.</title>
        <authorList>
            <person name="Hu T.T."/>
            <person name="Pattyn P."/>
            <person name="Bakker E.G."/>
            <person name="Cao J."/>
            <person name="Cheng J.-F."/>
            <person name="Clark R.M."/>
            <person name="Fahlgren N."/>
            <person name="Fawcett J.A."/>
            <person name="Grimwood J."/>
            <person name="Gundlach H."/>
            <person name="Haberer G."/>
            <person name="Hollister J.D."/>
            <person name="Ossowski S."/>
            <person name="Ottilar R.P."/>
            <person name="Salamov A.A."/>
            <person name="Schneeberger K."/>
            <person name="Spannagl M."/>
            <person name="Wang X."/>
            <person name="Yang L."/>
            <person name="Nasrallah M.E."/>
            <person name="Bergelson J."/>
            <person name="Carrington J.C."/>
            <person name="Gaut B.S."/>
            <person name="Schmutz J."/>
            <person name="Mayer K.F.X."/>
            <person name="Van de Peer Y."/>
            <person name="Grigoriev I.V."/>
            <person name="Nordborg M."/>
            <person name="Weigel D."/>
            <person name="Guo Y.-L."/>
        </authorList>
    </citation>
    <scope>NUCLEOTIDE SEQUENCE [LARGE SCALE GENOMIC DNA]</scope>
    <source>
        <strain evidence="2">cv. MN47</strain>
    </source>
</reference>
<organism evidence="2">
    <name type="scientific">Arabidopsis lyrata subsp. lyrata</name>
    <name type="common">Lyre-leaved rock-cress</name>
    <dbReference type="NCBI Taxonomy" id="81972"/>
    <lineage>
        <taxon>Eukaryota</taxon>
        <taxon>Viridiplantae</taxon>
        <taxon>Streptophyta</taxon>
        <taxon>Embryophyta</taxon>
        <taxon>Tracheophyta</taxon>
        <taxon>Spermatophyta</taxon>
        <taxon>Magnoliopsida</taxon>
        <taxon>eudicotyledons</taxon>
        <taxon>Gunneridae</taxon>
        <taxon>Pentapetalae</taxon>
        <taxon>rosids</taxon>
        <taxon>malvids</taxon>
        <taxon>Brassicales</taxon>
        <taxon>Brassicaceae</taxon>
        <taxon>Camelineae</taxon>
        <taxon>Arabidopsis</taxon>
    </lineage>
</organism>
<dbReference type="HOGENOM" id="CLU_2309921_0_0_1"/>
<sequence length="100" mass="11543">MTVWWMADYLIAWPSDAFDDSERFYLEDLSKLKIVKVTIETTFKGLASGGIGEHVERKDIIKSGVSECTRFLYLKGNLCWGEEDLTPMSLEEICNQNMQR</sequence>
<name>D7LXB5_ARALL</name>
<keyword evidence="2" id="KW-1185">Reference proteome</keyword>
<evidence type="ECO:0000313" key="1">
    <source>
        <dbReference type="EMBL" id="EFH50839.1"/>
    </source>
</evidence>